<organism evidence="1 2">
    <name type="scientific">Stenotrophomonas phage Salva</name>
    <dbReference type="NCBI Taxonomy" id="2801524"/>
    <lineage>
        <taxon>Viruses</taxon>
        <taxon>Duplodnaviria</taxon>
        <taxon>Heunggongvirae</taxon>
        <taxon>Uroviricota</taxon>
        <taxon>Caudoviricetes</taxon>
        <taxon>Beaumontvirinae</taxon>
        <taxon>Salvavirus</taxon>
        <taxon>Salvavirus salva</taxon>
    </lineage>
</organism>
<evidence type="ECO:0000313" key="1">
    <source>
        <dbReference type="EMBL" id="QQM18169.1"/>
    </source>
</evidence>
<reference evidence="1 2" key="1">
    <citation type="submission" date="2020-12" db="EMBL/GenBank/DDBJ databases">
        <title>Complete genome sequence of Stenotrophomonas maltophilia phage Salva.</title>
        <authorList>
            <person name="Jefferson B."/>
            <person name="Yao G."/>
            <person name="Clark J."/>
            <person name="Le T."/>
            <person name="Young R."/>
            <person name="Gonzalez C."/>
            <person name="Liu M."/>
        </authorList>
    </citation>
    <scope>NUCLEOTIDE SEQUENCE [LARGE SCALE GENOMIC DNA]</scope>
</reference>
<protein>
    <submittedName>
        <fullName evidence="1">Uncharacterized protein</fullName>
    </submittedName>
</protein>
<sequence>MNRDMIVAYLSMGALQALDGRDEHNNDVGEALNEAGWGQYELIQQMLTSCIPVFLYLLETSKEHANYEGVYLYDVVEPLGMFFIRELHNTDTIPNAMTLLAKARTYAN</sequence>
<dbReference type="Proteomes" id="UP000595272">
    <property type="component" value="Segment"/>
</dbReference>
<dbReference type="EMBL" id="MW393850">
    <property type="protein sequence ID" value="QQM18169.1"/>
    <property type="molecule type" value="Genomic_DNA"/>
</dbReference>
<accession>A0A7U3WJT6</accession>
<keyword evidence="2" id="KW-1185">Reference proteome</keyword>
<evidence type="ECO:0000313" key="2">
    <source>
        <dbReference type="Proteomes" id="UP000595272"/>
    </source>
</evidence>
<proteinExistence type="predicted"/>
<gene>
    <name evidence="1" type="ORF">CPT_Salva_005</name>
</gene>
<name>A0A7U3WJT6_9CAUD</name>